<feature type="region of interest" description="Disordered" evidence="3">
    <location>
        <begin position="581"/>
        <end position="605"/>
    </location>
</feature>
<evidence type="ECO:0000313" key="6">
    <source>
        <dbReference type="Proteomes" id="UP000620124"/>
    </source>
</evidence>
<feature type="coiled-coil region" evidence="2">
    <location>
        <begin position="493"/>
        <end position="555"/>
    </location>
</feature>
<keyword evidence="6" id="KW-1185">Reference proteome</keyword>
<evidence type="ECO:0000259" key="4">
    <source>
        <dbReference type="PROSITE" id="PS51253"/>
    </source>
</evidence>
<dbReference type="InterPro" id="IPR004875">
    <property type="entry name" value="DDE_SF_endonuclease_dom"/>
</dbReference>
<dbReference type="Proteomes" id="UP000620124">
    <property type="component" value="Unassembled WGS sequence"/>
</dbReference>
<feature type="compositionally biased region" description="Acidic residues" evidence="3">
    <location>
        <begin position="654"/>
        <end position="671"/>
    </location>
</feature>
<dbReference type="InterPro" id="IPR050863">
    <property type="entry name" value="CenT-Element_Derived"/>
</dbReference>
<feature type="domain" description="HTH CENPB-type" evidence="4">
    <location>
        <begin position="72"/>
        <end position="144"/>
    </location>
</feature>
<keyword evidence="2" id="KW-0175">Coiled coil</keyword>
<evidence type="ECO:0000256" key="3">
    <source>
        <dbReference type="SAM" id="MobiDB-lite"/>
    </source>
</evidence>
<dbReference type="EMBL" id="JACAZI010000001">
    <property type="protein sequence ID" value="KAF7371820.1"/>
    <property type="molecule type" value="Genomic_DNA"/>
</dbReference>
<keyword evidence="1" id="KW-0238">DNA-binding</keyword>
<dbReference type="Pfam" id="PF03184">
    <property type="entry name" value="DDE_1"/>
    <property type="match status" value="1"/>
</dbReference>
<feature type="compositionally biased region" description="Polar residues" evidence="3">
    <location>
        <begin position="389"/>
        <end position="407"/>
    </location>
</feature>
<dbReference type="GO" id="GO:0003677">
    <property type="term" value="F:DNA binding"/>
    <property type="evidence" value="ECO:0007669"/>
    <property type="project" value="UniProtKB-KW"/>
</dbReference>
<dbReference type="AlphaFoldDB" id="A0A8H6Z3B0"/>
<comment type="caution">
    <text evidence="5">The sequence shown here is derived from an EMBL/GenBank/DDBJ whole genome shotgun (WGS) entry which is preliminary data.</text>
</comment>
<dbReference type="InterPro" id="IPR006600">
    <property type="entry name" value="HTH_CenpB_DNA-bd_dom"/>
</dbReference>
<feature type="region of interest" description="Disordered" evidence="3">
    <location>
        <begin position="1"/>
        <end position="20"/>
    </location>
</feature>
<dbReference type="PANTHER" id="PTHR19303">
    <property type="entry name" value="TRANSPOSON"/>
    <property type="match status" value="1"/>
</dbReference>
<protein>
    <recommendedName>
        <fullName evidence="4">HTH CENPB-type domain-containing protein</fullName>
    </recommendedName>
</protein>
<dbReference type="PANTHER" id="PTHR19303:SF74">
    <property type="entry name" value="POGO TRANSPOSABLE ELEMENT WITH KRAB DOMAIN"/>
    <property type="match status" value="1"/>
</dbReference>
<sequence>MVSRAKSNRVKGHENSRRKELNVKAALHEYEREQVKPAEFGKAKSIKAIADSHKVPYATLHRRIHGGRSIGEANQEKQKLTVVQEWSLVQFILEAAERGFPLSHAQIVQYADAVRQATLGVECEGVGVEWVFAFLDRHHHELRPFWSKALDTQRARSLNPEAVKSWVAAVRAARTFRADGKMVVPPMIIFPGVIFQTAWGNGNTIKAFIAKSVNGWTNGELGYLWLTKVFDPATKAEANRLSRVLLLDGHSSHYTEKFINFARANSIILLGYPPHCTHALQGLDVVCFAKMKSCWQSKIVAFEAEKMREVSKAEFLSVWAPAYVEAFDESTVRGAFKVTGVVPFNPNFVTEEQMKPSVATSTRAEFPMPQPSPVKAIVDAMRVHPPTQFDLSPSHLASGTPTPQTPTGCRPRDDDDELVNIDPALLSLSERVQTLYAHLGRSSAASLLLSSPKIKSYNNPILTPVIQHVPRAVPSPDWSLATPGSSKDPYKTRGQLEAEIVELQKQLALAHQNVEVRDQIIKEGNATMVYQNMGLRKMNEALHQQEEKAATDRARLFKGKAQCLSSDEFFEALKEIETNRSAREAGKEAKKVERQRKKEAREEVEKECTEMKRKHAVLVEAWEKECAGLTELGTKKKDLPSKPKLGKKPQLPAVDDEDNDVEEELMEENDG</sequence>
<evidence type="ECO:0000313" key="5">
    <source>
        <dbReference type="EMBL" id="KAF7371820.1"/>
    </source>
</evidence>
<dbReference type="GO" id="GO:0005634">
    <property type="term" value="C:nucleus"/>
    <property type="evidence" value="ECO:0007669"/>
    <property type="project" value="TreeGrafter"/>
</dbReference>
<evidence type="ECO:0000256" key="2">
    <source>
        <dbReference type="SAM" id="Coils"/>
    </source>
</evidence>
<feature type="region of interest" description="Disordered" evidence="3">
    <location>
        <begin position="630"/>
        <end position="671"/>
    </location>
</feature>
<dbReference type="OrthoDB" id="3269297at2759"/>
<dbReference type="PROSITE" id="PS51253">
    <property type="entry name" value="HTH_CENPB"/>
    <property type="match status" value="1"/>
</dbReference>
<organism evidence="5 6">
    <name type="scientific">Mycena venus</name>
    <dbReference type="NCBI Taxonomy" id="2733690"/>
    <lineage>
        <taxon>Eukaryota</taxon>
        <taxon>Fungi</taxon>
        <taxon>Dikarya</taxon>
        <taxon>Basidiomycota</taxon>
        <taxon>Agaricomycotina</taxon>
        <taxon>Agaricomycetes</taxon>
        <taxon>Agaricomycetidae</taxon>
        <taxon>Agaricales</taxon>
        <taxon>Marasmiineae</taxon>
        <taxon>Mycenaceae</taxon>
        <taxon>Mycena</taxon>
    </lineage>
</organism>
<feature type="compositionally biased region" description="Basic residues" evidence="3">
    <location>
        <begin position="1"/>
        <end position="10"/>
    </location>
</feature>
<feature type="compositionally biased region" description="Basic and acidic residues" evidence="3">
    <location>
        <begin position="581"/>
        <end position="592"/>
    </location>
</feature>
<gene>
    <name evidence="5" type="ORF">MVEN_00038700</name>
</gene>
<feature type="region of interest" description="Disordered" evidence="3">
    <location>
        <begin position="389"/>
        <end position="409"/>
    </location>
</feature>
<proteinExistence type="predicted"/>
<feature type="compositionally biased region" description="Basic and acidic residues" evidence="3">
    <location>
        <begin position="11"/>
        <end position="20"/>
    </location>
</feature>
<evidence type="ECO:0000256" key="1">
    <source>
        <dbReference type="ARBA" id="ARBA00023125"/>
    </source>
</evidence>
<name>A0A8H6Z3B0_9AGAR</name>
<accession>A0A8H6Z3B0</accession>
<reference evidence="5" key="1">
    <citation type="submission" date="2020-05" db="EMBL/GenBank/DDBJ databases">
        <title>Mycena genomes resolve the evolution of fungal bioluminescence.</title>
        <authorList>
            <person name="Tsai I.J."/>
        </authorList>
    </citation>
    <scope>NUCLEOTIDE SEQUENCE</scope>
    <source>
        <strain evidence="5">CCC161011</strain>
    </source>
</reference>